<gene>
    <name evidence="1" type="ORF">QYT958_LOCUS46215</name>
</gene>
<dbReference type="AlphaFoldDB" id="A0A822FJL1"/>
<feature type="non-terminal residue" evidence="1">
    <location>
        <position position="78"/>
    </location>
</feature>
<protein>
    <submittedName>
        <fullName evidence="1">Uncharacterized protein</fullName>
    </submittedName>
</protein>
<evidence type="ECO:0000313" key="1">
    <source>
        <dbReference type="EMBL" id="CAF5123643.1"/>
    </source>
</evidence>
<accession>A0A822FJL1</accession>
<reference evidence="1" key="1">
    <citation type="submission" date="2021-02" db="EMBL/GenBank/DDBJ databases">
        <authorList>
            <person name="Nowell W R."/>
        </authorList>
    </citation>
    <scope>NUCLEOTIDE SEQUENCE</scope>
</reference>
<sequence length="78" mass="9017">AYTIRFDIGQELKIYEVLLNSLYRKENDCLSQNGSNLSQLDRPSITRTADIDHTLDYRHPSMLSDNISITLDENISRD</sequence>
<dbReference type="Proteomes" id="UP000663848">
    <property type="component" value="Unassembled WGS sequence"/>
</dbReference>
<feature type="non-terminal residue" evidence="1">
    <location>
        <position position="1"/>
    </location>
</feature>
<dbReference type="EMBL" id="CAJOBR010081144">
    <property type="protein sequence ID" value="CAF5123643.1"/>
    <property type="molecule type" value="Genomic_DNA"/>
</dbReference>
<proteinExistence type="predicted"/>
<organism evidence="1 2">
    <name type="scientific">Rotaria socialis</name>
    <dbReference type="NCBI Taxonomy" id="392032"/>
    <lineage>
        <taxon>Eukaryota</taxon>
        <taxon>Metazoa</taxon>
        <taxon>Spiralia</taxon>
        <taxon>Gnathifera</taxon>
        <taxon>Rotifera</taxon>
        <taxon>Eurotatoria</taxon>
        <taxon>Bdelloidea</taxon>
        <taxon>Philodinida</taxon>
        <taxon>Philodinidae</taxon>
        <taxon>Rotaria</taxon>
    </lineage>
</organism>
<evidence type="ECO:0000313" key="2">
    <source>
        <dbReference type="Proteomes" id="UP000663848"/>
    </source>
</evidence>
<comment type="caution">
    <text evidence="1">The sequence shown here is derived from an EMBL/GenBank/DDBJ whole genome shotgun (WGS) entry which is preliminary data.</text>
</comment>
<name>A0A822FJL1_9BILA</name>